<keyword evidence="2" id="KW-1185">Reference proteome</keyword>
<dbReference type="AlphaFoldDB" id="A0A2P8D8T3"/>
<comment type="caution">
    <text evidence="1">The sequence shown here is derived from an EMBL/GenBank/DDBJ whole genome shotgun (WGS) entry which is preliminary data.</text>
</comment>
<gene>
    <name evidence="1" type="ORF">CLV63_11637</name>
</gene>
<organism evidence="1 2">
    <name type="scientific">Murinocardiopsis flavida</name>
    <dbReference type="NCBI Taxonomy" id="645275"/>
    <lineage>
        <taxon>Bacteria</taxon>
        <taxon>Bacillati</taxon>
        <taxon>Actinomycetota</taxon>
        <taxon>Actinomycetes</taxon>
        <taxon>Streptosporangiales</taxon>
        <taxon>Nocardiopsidaceae</taxon>
        <taxon>Murinocardiopsis</taxon>
    </lineage>
</organism>
<evidence type="ECO:0000313" key="2">
    <source>
        <dbReference type="Proteomes" id="UP000240542"/>
    </source>
</evidence>
<dbReference type="EMBL" id="PYGA01000016">
    <property type="protein sequence ID" value="PSK93630.1"/>
    <property type="molecule type" value="Genomic_DNA"/>
</dbReference>
<accession>A0A2P8D8T3</accession>
<protein>
    <submittedName>
        <fullName evidence="1">Uncharacterized protein</fullName>
    </submittedName>
</protein>
<evidence type="ECO:0000313" key="1">
    <source>
        <dbReference type="EMBL" id="PSK93630.1"/>
    </source>
</evidence>
<name>A0A2P8D8T3_9ACTN</name>
<dbReference type="Proteomes" id="UP000240542">
    <property type="component" value="Unassembled WGS sequence"/>
</dbReference>
<reference evidence="1 2" key="1">
    <citation type="submission" date="2018-03" db="EMBL/GenBank/DDBJ databases">
        <title>Genomic Encyclopedia of Archaeal and Bacterial Type Strains, Phase II (KMG-II): from individual species to whole genera.</title>
        <authorList>
            <person name="Goeker M."/>
        </authorList>
    </citation>
    <scope>NUCLEOTIDE SEQUENCE [LARGE SCALE GENOMIC DNA]</scope>
    <source>
        <strain evidence="1 2">DSM 45312</strain>
    </source>
</reference>
<sequence length="91" mass="9536">MRCGGKAWRPPAATVASAAATSRRAVLTGSDGIHLPLECLTAETSALLRRESARLGQRIDCLSRNRDAIDAYLAAVEADTRFPPGGAAGQE</sequence>
<proteinExistence type="predicted"/>